<gene>
    <name evidence="1" type="ORF">SPSK_10912</name>
</gene>
<dbReference type="Proteomes" id="UP000033710">
    <property type="component" value="Unassembled WGS sequence"/>
</dbReference>
<dbReference type="AlphaFoldDB" id="A0A0F2M7F5"/>
<evidence type="ECO:0000313" key="1">
    <source>
        <dbReference type="EMBL" id="KJR85623.1"/>
    </source>
</evidence>
<dbReference type="KEGG" id="ssck:SPSK_10912"/>
<accession>A0A0F2M7F5</accession>
<dbReference type="GeneID" id="27672426"/>
<reference evidence="1 2" key="2">
    <citation type="journal article" date="2015" name="Eukaryot. Cell">
        <title>Asexual propagation of a virulent clone complex in a human and feline outbreak of sporotrichosis.</title>
        <authorList>
            <person name="Teixeira Mde M."/>
            <person name="Rodrigues A.M."/>
            <person name="Tsui C.K."/>
            <person name="de Almeida L.G."/>
            <person name="Van Diepeningen A.D."/>
            <person name="van den Ende B.G."/>
            <person name="Fernandes G.F."/>
            <person name="Kano R."/>
            <person name="Hamelin R.C."/>
            <person name="Lopes-Bezerra L.M."/>
            <person name="Vasconcelos A.T."/>
            <person name="de Hoog S."/>
            <person name="de Camargo Z.P."/>
            <person name="Felipe M.S."/>
        </authorList>
    </citation>
    <scope>NUCLEOTIDE SEQUENCE [LARGE SCALE GENOMIC DNA]</scope>
    <source>
        <strain evidence="1 2">1099-18</strain>
    </source>
</reference>
<dbReference type="VEuPathDB" id="FungiDB:SPSK_10912"/>
<dbReference type="RefSeq" id="XP_016588299.1">
    <property type="nucleotide sequence ID" value="XM_016737149.1"/>
</dbReference>
<organism evidence="1 2">
    <name type="scientific">Sporothrix schenckii 1099-18</name>
    <dbReference type="NCBI Taxonomy" id="1397361"/>
    <lineage>
        <taxon>Eukaryota</taxon>
        <taxon>Fungi</taxon>
        <taxon>Dikarya</taxon>
        <taxon>Ascomycota</taxon>
        <taxon>Pezizomycotina</taxon>
        <taxon>Sordariomycetes</taxon>
        <taxon>Sordariomycetidae</taxon>
        <taxon>Ophiostomatales</taxon>
        <taxon>Ophiostomataceae</taxon>
        <taxon>Sporothrix</taxon>
    </lineage>
</organism>
<comment type="caution">
    <text evidence="1">The sequence shown here is derived from an EMBL/GenBank/DDBJ whole genome shotgun (WGS) entry which is preliminary data.</text>
</comment>
<dbReference type="EMBL" id="AXCR01000007">
    <property type="protein sequence ID" value="KJR85623.1"/>
    <property type="molecule type" value="Genomic_DNA"/>
</dbReference>
<sequence>MVQFEDNAEYYLVDFWDDEMLGPVCILFFHEVGCSVPESLIPQCASALHWLALAPNALLRRNAHGDSDLIACSFSAGNGEEYYWKCGSQVRSVMPLSYVVPDMIAAAIFP</sequence>
<reference evidence="1 2" key="1">
    <citation type="journal article" date="2014" name="BMC Genomics">
        <title>Comparative genomics of the major fungal agents of human and animal Sporotrichosis: Sporothrix schenckii and Sporothrix brasiliensis.</title>
        <authorList>
            <person name="Teixeira M.M."/>
            <person name="de Almeida L.G."/>
            <person name="Kubitschek-Barreira P."/>
            <person name="Alves F.L."/>
            <person name="Kioshima E.S."/>
            <person name="Abadio A.K."/>
            <person name="Fernandes L."/>
            <person name="Derengowski L.S."/>
            <person name="Ferreira K.S."/>
            <person name="Souza R.C."/>
            <person name="Ruiz J.C."/>
            <person name="de Andrade N.C."/>
            <person name="Paes H.C."/>
            <person name="Nicola A.M."/>
            <person name="Albuquerque P."/>
            <person name="Gerber A.L."/>
            <person name="Martins V.P."/>
            <person name="Peconick L.D."/>
            <person name="Neto A.V."/>
            <person name="Chaucanez C.B."/>
            <person name="Silva P.A."/>
            <person name="Cunha O.L."/>
            <person name="de Oliveira F.F."/>
            <person name="dos Santos T.C."/>
            <person name="Barros A.L."/>
            <person name="Soares M.A."/>
            <person name="de Oliveira L.M."/>
            <person name="Marini M.M."/>
            <person name="Villalobos-Duno H."/>
            <person name="Cunha M.M."/>
            <person name="de Hoog S."/>
            <person name="da Silveira J.F."/>
            <person name="Henrissat B."/>
            <person name="Nino-Vega G.A."/>
            <person name="Cisalpino P.S."/>
            <person name="Mora-Montes H.M."/>
            <person name="Almeida S.R."/>
            <person name="Stajich J.E."/>
            <person name="Lopes-Bezerra L.M."/>
            <person name="Vasconcelos A.T."/>
            <person name="Felipe M.S."/>
        </authorList>
    </citation>
    <scope>NUCLEOTIDE SEQUENCE [LARGE SCALE GENOMIC DNA]</scope>
    <source>
        <strain evidence="1 2">1099-18</strain>
    </source>
</reference>
<protein>
    <submittedName>
        <fullName evidence="1">Uncharacterized protein</fullName>
    </submittedName>
</protein>
<proteinExistence type="predicted"/>
<evidence type="ECO:0000313" key="2">
    <source>
        <dbReference type="Proteomes" id="UP000033710"/>
    </source>
</evidence>
<name>A0A0F2M7F5_SPOSC</name>